<keyword evidence="3" id="KW-1185">Reference proteome</keyword>
<feature type="compositionally biased region" description="Basic and acidic residues" evidence="1">
    <location>
        <begin position="11"/>
        <end position="38"/>
    </location>
</feature>
<dbReference type="AlphaFoldDB" id="A0AAE1D3A9"/>
<sequence length="135" mass="14685">MKDEEDENGEDVDKVDGDGNDHENNDLPRECPEPPRDVDVLVDSHSVLKAFTACQAAGESPGRGGGKHAWNACGGGGPGGSLGQCLLSHVKKHDYSTRSVDVTPAGFSLICERCRFYESKHRRHGNTSWPQILRN</sequence>
<comment type="caution">
    <text evidence="2">The sequence shown here is derived from an EMBL/GenBank/DDBJ whole genome shotgun (WGS) entry which is preliminary data.</text>
</comment>
<gene>
    <name evidence="2" type="ORF">RRG08_026104</name>
</gene>
<evidence type="ECO:0000256" key="1">
    <source>
        <dbReference type="SAM" id="MobiDB-lite"/>
    </source>
</evidence>
<feature type="region of interest" description="Disordered" evidence="1">
    <location>
        <begin position="1"/>
        <end position="38"/>
    </location>
</feature>
<dbReference type="EMBL" id="JAWDGP010005602">
    <property type="protein sequence ID" value="KAK3755374.1"/>
    <property type="molecule type" value="Genomic_DNA"/>
</dbReference>
<proteinExistence type="predicted"/>
<organism evidence="2 3">
    <name type="scientific">Elysia crispata</name>
    <name type="common">lettuce slug</name>
    <dbReference type="NCBI Taxonomy" id="231223"/>
    <lineage>
        <taxon>Eukaryota</taxon>
        <taxon>Metazoa</taxon>
        <taxon>Spiralia</taxon>
        <taxon>Lophotrochozoa</taxon>
        <taxon>Mollusca</taxon>
        <taxon>Gastropoda</taxon>
        <taxon>Heterobranchia</taxon>
        <taxon>Euthyneura</taxon>
        <taxon>Panpulmonata</taxon>
        <taxon>Sacoglossa</taxon>
        <taxon>Placobranchoidea</taxon>
        <taxon>Plakobranchidae</taxon>
        <taxon>Elysia</taxon>
    </lineage>
</organism>
<feature type="compositionally biased region" description="Acidic residues" evidence="1">
    <location>
        <begin position="1"/>
        <end position="10"/>
    </location>
</feature>
<evidence type="ECO:0000313" key="2">
    <source>
        <dbReference type="EMBL" id="KAK3755374.1"/>
    </source>
</evidence>
<evidence type="ECO:0000313" key="3">
    <source>
        <dbReference type="Proteomes" id="UP001283361"/>
    </source>
</evidence>
<protein>
    <submittedName>
        <fullName evidence="2">Uncharacterized protein</fullName>
    </submittedName>
</protein>
<dbReference type="Proteomes" id="UP001283361">
    <property type="component" value="Unassembled WGS sequence"/>
</dbReference>
<accession>A0AAE1D3A9</accession>
<reference evidence="2" key="1">
    <citation type="journal article" date="2023" name="G3 (Bethesda)">
        <title>A reference genome for the long-term kleptoplast-retaining sea slug Elysia crispata morphotype clarki.</title>
        <authorList>
            <person name="Eastman K.E."/>
            <person name="Pendleton A.L."/>
            <person name="Shaikh M.A."/>
            <person name="Suttiyut T."/>
            <person name="Ogas R."/>
            <person name="Tomko P."/>
            <person name="Gavelis G."/>
            <person name="Widhalm J.R."/>
            <person name="Wisecaver J.H."/>
        </authorList>
    </citation>
    <scope>NUCLEOTIDE SEQUENCE</scope>
    <source>
        <strain evidence="2">ECLA1</strain>
    </source>
</reference>
<name>A0AAE1D3A9_9GAST</name>